<feature type="domain" description="ABC transporter" evidence="6">
    <location>
        <begin position="7"/>
        <end position="260"/>
    </location>
</feature>
<keyword evidence="5 7" id="KW-0067">ATP-binding</keyword>
<dbReference type="RefSeq" id="WP_094852420.1">
    <property type="nucleotide sequence ID" value="NZ_NEVM01000001.1"/>
</dbReference>
<organism evidence="7 8">
    <name type="scientific">Bordetella genomosp. 10</name>
    <dbReference type="NCBI Taxonomy" id="1416804"/>
    <lineage>
        <taxon>Bacteria</taxon>
        <taxon>Pseudomonadati</taxon>
        <taxon>Pseudomonadota</taxon>
        <taxon>Betaproteobacteria</taxon>
        <taxon>Burkholderiales</taxon>
        <taxon>Alcaligenaceae</taxon>
        <taxon>Bordetella</taxon>
    </lineage>
</organism>
<keyword evidence="8" id="KW-1185">Reference proteome</keyword>
<gene>
    <name evidence="7" type="ORF">CAL29_08390</name>
</gene>
<protein>
    <submittedName>
        <fullName evidence="7">Microcin ABC transporter ATP-binding protein</fullName>
    </submittedName>
</protein>
<dbReference type="Pfam" id="PF08352">
    <property type="entry name" value="oligo_HPY"/>
    <property type="match status" value="2"/>
</dbReference>
<dbReference type="GO" id="GO:0016887">
    <property type="term" value="F:ATP hydrolysis activity"/>
    <property type="evidence" value="ECO:0007669"/>
    <property type="project" value="InterPro"/>
</dbReference>
<keyword evidence="4" id="KW-0547">Nucleotide-binding</keyword>
<dbReference type="EMBL" id="NEVM01000001">
    <property type="protein sequence ID" value="OZI38326.1"/>
    <property type="molecule type" value="Genomic_DNA"/>
</dbReference>
<dbReference type="FunFam" id="3.40.50.300:FF:000016">
    <property type="entry name" value="Oligopeptide ABC transporter ATP-binding component"/>
    <property type="match status" value="1"/>
</dbReference>
<dbReference type="GO" id="GO:0015833">
    <property type="term" value="P:peptide transport"/>
    <property type="evidence" value="ECO:0007669"/>
    <property type="project" value="InterPro"/>
</dbReference>
<evidence type="ECO:0000259" key="6">
    <source>
        <dbReference type="PROSITE" id="PS50893"/>
    </source>
</evidence>
<dbReference type="PROSITE" id="PS00211">
    <property type="entry name" value="ABC_TRANSPORTER_1"/>
    <property type="match status" value="2"/>
</dbReference>
<feature type="domain" description="ABC transporter" evidence="6">
    <location>
        <begin position="280"/>
        <end position="527"/>
    </location>
</feature>
<reference evidence="8" key="1">
    <citation type="submission" date="2017-05" db="EMBL/GenBank/DDBJ databases">
        <title>Complete and WGS of Bordetella genogroups.</title>
        <authorList>
            <person name="Spilker T."/>
            <person name="Lipuma J."/>
        </authorList>
    </citation>
    <scope>NUCLEOTIDE SEQUENCE [LARGE SCALE GENOMIC DNA]</scope>
    <source>
        <strain evidence="8">AU16122</strain>
    </source>
</reference>
<evidence type="ECO:0000313" key="7">
    <source>
        <dbReference type="EMBL" id="OZI38326.1"/>
    </source>
</evidence>
<comment type="caution">
    <text evidence="7">The sequence shown here is derived from an EMBL/GenBank/DDBJ whole genome shotgun (WGS) entry which is preliminary data.</text>
</comment>
<evidence type="ECO:0000256" key="5">
    <source>
        <dbReference type="ARBA" id="ARBA00022840"/>
    </source>
</evidence>
<dbReference type="NCBIfam" id="NF007739">
    <property type="entry name" value="PRK10419.1"/>
    <property type="match status" value="2"/>
</dbReference>
<dbReference type="NCBIfam" id="NF008453">
    <property type="entry name" value="PRK11308.1"/>
    <property type="match status" value="2"/>
</dbReference>
<dbReference type="PROSITE" id="PS50893">
    <property type="entry name" value="ABC_TRANSPORTER_2"/>
    <property type="match status" value="2"/>
</dbReference>
<dbReference type="InterPro" id="IPR003593">
    <property type="entry name" value="AAA+_ATPase"/>
</dbReference>
<dbReference type="InterPro" id="IPR027417">
    <property type="entry name" value="P-loop_NTPase"/>
</dbReference>
<dbReference type="Gene3D" id="3.40.50.300">
    <property type="entry name" value="P-loop containing nucleotide triphosphate hydrolases"/>
    <property type="match status" value="2"/>
</dbReference>
<dbReference type="InterPro" id="IPR003439">
    <property type="entry name" value="ABC_transporter-like_ATP-bd"/>
</dbReference>
<dbReference type="InterPro" id="IPR017871">
    <property type="entry name" value="ABC_transporter-like_CS"/>
</dbReference>
<sequence>MDRPLILQIRDLTVRLRGPQGEPGRVVVQDVSVDVRAGETVCIVGESGSGKSVTSMAAMGLLDRASLAPTAGSIEVGGEDVLRASPARMRALRASTLSMVFQEPMTALNPVQPVGRQIDEVLRLHTRLDRRQRRERVLAMMASVHLPDIERVYRSYPHQLSGGQRQRIVIAMALILDPKVLIADEPTTALDVTTQKQILALIRELQARHGTAVVFITHDFGVVAEIADRIVVMNAGRVVETGMRDEILARPREEYTRMLVSSVPSLIPQARDAVASEAILAVRGLGKRYGGRRLFSRDDTVQAAQDISFSLRRGEILGVVGESGSGKSTVARCVAQLIAPSSGEIQLHGQDLAGLDGRALSAMRKRIQIVFQDPYRSLNPRRRVGDSIIEGLVNYGMPRAAALAKAAEALRLVGLQADALQRYPHQFSGGQRQRICIARALVMEPDVLIADEAVSALDVSVQAQVLALLETVRRKVGVGVLFITHDLRVAAQICDTLVVMQHGRVVEAGAARDVLSQPSNDYTRALIDAAPGRHWDFQHFQPVAQAA</sequence>
<dbReference type="GO" id="GO:0005524">
    <property type="term" value="F:ATP binding"/>
    <property type="evidence" value="ECO:0007669"/>
    <property type="project" value="UniProtKB-KW"/>
</dbReference>
<dbReference type="SUPFAM" id="SSF52540">
    <property type="entry name" value="P-loop containing nucleoside triphosphate hydrolases"/>
    <property type="match status" value="2"/>
</dbReference>
<proteinExistence type="inferred from homology"/>
<dbReference type="InterPro" id="IPR013563">
    <property type="entry name" value="Oligopep_ABC_C"/>
</dbReference>
<keyword evidence="2" id="KW-0813">Transport</keyword>
<evidence type="ECO:0000313" key="8">
    <source>
        <dbReference type="Proteomes" id="UP000216020"/>
    </source>
</evidence>
<evidence type="ECO:0000256" key="2">
    <source>
        <dbReference type="ARBA" id="ARBA00022448"/>
    </source>
</evidence>
<dbReference type="Proteomes" id="UP000216020">
    <property type="component" value="Unassembled WGS sequence"/>
</dbReference>
<name>A0A261SLN2_9BORD</name>
<dbReference type="OrthoDB" id="9802772at2"/>
<keyword evidence="3" id="KW-0472">Membrane</keyword>
<accession>A0A261SLN2</accession>
<dbReference type="PANTHER" id="PTHR43776">
    <property type="entry name" value="TRANSPORT ATP-BINDING PROTEIN"/>
    <property type="match status" value="1"/>
</dbReference>
<dbReference type="GO" id="GO:0055085">
    <property type="term" value="P:transmembrane transport"/>
    <property type="evidence" value="ECO:0007669"/>
    <property type="project" value="UniProtKB-ARBA"/>
</dbReference>
<dbReference type="SMART" id="SM00382">
    <property type="entry name" value="AAA"/>
    <property type="match status" value="2"/>
</dbReference>
<keyword evidence="3" id="KW-1003">Cell membrane</keyword>
<evidence type="ECO:0000256" key="1">
    <source>
        <dbReference type="ARBA" id="ARBA00005417"/>
    </source>
</evidence>
<evidence type="ECO:0000256" key="3">
    <source>
        <dbReference type="ARBA" id="ARBA00022475"/>
    </source>
</evidence>
<dbReference type="PANTHER" id="PTHR43776:SF7">
    <property type="entry name" value="D,D-DIPEPTIDE TRANSPORT ATP-BINDING PROTEIN DDPF-RELATED"/>
    <property type="match status" value="1"/>
</dbReference>
<dbReference type="Pfam" id="PF00005">
    <property type="entry name" value="ABC_tran"/>
    <property type="match status" value="2"/>
</dbReference>
<comment type="similarity">
    <text evidence="1">Belongs to the ABC transporter superfamily.</text>
</comment>
<dbReference type="CDD" id="cd03257">
    <property type="entry name" value="ABC_NikE_OppD_transporters"/>
    <property type="match status" value="2"/>
</dbReference>
<dbReference type="AlphaFoldDB" id="A0A261SLN2"/>
<dbReference type="InterPro" id="IPR050319">
    <property type="entry name" value="ABC_transp_ATP-bind"/>
</dbReference>
<evidence type="ECO:0000256" key="4">
    <source>
        <dbReference type="ARBA" id="ARBA00022741"/>
    </source>
</evidence>